<dbReference type="SUPFAM" id="SSF111331">
    <property type="entry name" value="NAD kinase/diacylglycerol kinase-like"/>
    <property type="match status" value="1"/>
</dbReference>
<name>A0A1F5S4Z3_9BACT</name>
<comment type="caution">
    <text evidence="2">The sequence shown here is derived from an EMBL/GenBank/DDBJ whole genome shotgun (WGS) entry which is preliminary data.</text>
</comment>
<protein>
    <recommendedName>
        <fullName evidence="1">DAGKc domain-containing protein</fullName>
    </recommendedName>
</protein>
<dbReference type="STRING" id="1797985.A2Y83_05265"/>
<dbReference type="Pfam" id="PF00781">
    <property type="entry name" value="DAGK_cat"/>
    <property type="match status" value="1"/>
</dbReference>
<dbReference type="InterPro" id="IPR016064">
    <property type="entry name" value="NAD/diacylglycerol_kinase_sf"/>
</dbReference>
<dbReference type="InterPro" id="IPR001206">
    <property type="entry name" value="Diacylglycerol_kinase_cat_dom"/>
</dbReference>
<evidence type="ECO:0000259" key="1">
    <source>
        <dbReference type="Pfam" id="PF00781"/>
    </source>
</evidence>
<dbReference type="EMBL" id="MFFS01000052">
    <property type="protein sequence ID" value="OGF21768.1"/>
    <property type="molecule type" value="Genomic_DNA"/>
</dbReference>
<accession>A0A1F5S4Z3</accession>
<dbReference type="AlphaFoldDB" id="A0A1F5S4Z3"/>
<dbReference type="Proteomes" id="UP000178323">
    <property type="component" value="Unassembled WGS sequence"/>
</dbReference>
<gene>
    <name evidence="2" type="ORF">A2Y83_05265</name>
</gene>
<reference evidence="2 3" key="1">
    <citation type="journal article" date="2016" name="Nat. Commun.">
        <title>Thousands of microbial genomes shed light on interconnected biogeochemical processes in an aquifer system.</title>
        <authorList>
            <person name="Anantharaman K."/>
            <person name="Brown C.T."/>
            <person name="Hug L.A."/>
            <person name="Sharon I."/>
            <person name="Castelle C.J."/>
            <person name="Probst A.J."/>
            <person name="Thomas B.C."/>
            <person name="Singh A."/>
            <person name="Wilkins M.J."/>
            <person name="Karaoz U."/>
            <person name="Brodie E.L."/>
            <person name="Williams K.H."/>
            <person name="Hubbard S.S."/>
            <person name="Banfield J.F."/>
        </authorList>
    </citation>
    <scope>NUCLEOTIDE SEQUENCE [LARGE SCALE GENOMIC DNA]</scope>
</reference>
<proteinExistence type="predicted"/>
<sequence>MYYYIYDSFLNDRKYDRVLAKIENRLANFEINGKITKLSKLKSAEDNVIEEIRKGASNIVAVGDDSTVLRIINIIAKFDDTILGIIPLGERCEIARLLGVPYGEAACEVLSSRKIETMDLGRVNNRYFISNLDFGENNLEIECDGQYKVAPFGSNTVKICNIYDCGYGKDKYFNPDDGFLEVAVEAKKKGWFFGSKSETIPSIFPIKKALIKGDKTISVMLDRKVVLKAPLEITVEPRKIKVIVGRDRAF</sequence>
<evidence type="ECO:0000313" key="3">
    <source>
        <dbReference type="Proteomes" id="UP000178323"/>
    </source>
</evidence>
<dbReference type="GO" id="GO:0016301">
    <property type="term" value="F:kinase activity"/>
    <property type="evidence" value="ECO:0007669"/>
    <property type="project" value="InterPro"/>
</dbReference>
<dbReference type="Gene3D" id="3.40.50.10330">
    <property type="entry name" value="Probable inorganic polyphosphate/atp-NAD kinase, domain 1"/>
    <property type="match status" value="1"/>
</dbReference>
<organism evidence="2 3">
    <name type="scientific">Candidatus Falkowbacteria bacterium RBG_13_39_14</name>
    <dbReference type="NCBI Taxonomy" id="1797985"/>
    <lineage>
        <taxon>Bacteria</taxon>
        <taxon>Candidatus Falkowiibacteriota</taxon>
    </lineage>
</organism>
<dbReference type="Gene3D" id="2.60.200.40">
    <property type="match status" value="1"/>
</dbReference>
<feature type="domain" description="DAGKc" evidence="1">
    <location>
        <begin position="12"/>
        <end position="123"/>
    </location>
</feature>
<evidence type="ECO:0000313" key="2">
    <source>
        <dbReference type="EMBL" id="OGF21768.1"/>
    </source>
</evidence>
<dbReference type="InterPro" id="IPR017438">
    <property type="entry name" value="ATP-NAD_kinase_N"/>
</dbReference>